<dbReference type="PANTHER" id="PTHR43133:SF8">
    <property type="entry name" value="RNA POLYMERASE SIGMA FACTOR HI_1459-RELATED"/>
    <property type="match status" value="1"/>
</dbReference>
<dbReference type="GO" id="GO:0006352">
    <property type="term" value="P:DNA-templated transcription initiation"/>
    <property type="evidence" value="ECO:0007669"/>
    <property type="project" value="InterPro"/>
</dbReference>
<evidence type="ECO:0000256" key="2">
    <source>
        <dbReference type="ARBA" id="ARBA00023015"/>
    </source>
</evidence>
<evidence type="ECO:0000256" key="3">
    <source>
        <dbReference type="ARBA" id="ARBA00023082"/>
    </source>
</evidence>
<name>A0A2X0J1N0_9ACTN</name>
<keyword evidence="2" id="KW-0805">Transcription regulation</keyword>
<dbReference type="Pfam" id="PF08281">
    <property type="entry name" value="Sigma70_r4_2"/>
    <property type="match status" value="1"/>
</dbReference>
<feature type="domain" description="RNA polymerase sigma factor 70 region 4 type 2" evidence="7">
    <location>
        <begin position="127"/>
        <end position="175"/>
    </location>
</feature>
<dbReference type="AlphaFoldDB" id="A0A2X0J1N0"/>
<dbReference type="OrthoDB" id="5243336at2"/>
<dbReference type="GO" id="GO:0016987">
    <property type="term" value="F:sigma factor activity"/>
    <property type="evidence" value="ECO:0007669"/>
    <property type="project" value="UniProtKB-KW"/>
</dbReference>
<dbReference type="PANTHER" id="PTHR43133">
    <property type="entry name" value="RNA POLYMERASE ECF-TYPE SIGMA FACTO"/>
    <property type="match status" value="1"/>
</dbReference>
<evidence type="ECO:0000256" key="5">
    <source>
        <dbReference type="ARBA" id="ARBA00023163"/>
    </source>
</evidence>
<evidence type="ECO:0000256" key="1">
    <source>
        <dbReference type="ARBA" id="ARBA00010641"/>
    </source>
</evidence>
<dbReference type="Gene3D" id="1.10.10.10">
    <property type="entry name" value="Winged helix-like DNA-binding domain superfamily/Winged helix DNA-binding domain"/>
    <property type="match status" value="1"/>
</dbReference>
<reference evidence="8 9" key="1">
    <citation type="submission" date="2018-06" db="EMBL/GenBank/DDBJ databases">
        <title>Streptacidiphilus pinicola sp. nov., isolated from pine grove soil.</title>
        <authorList>
            <person name="Roh S.G."/>
            <person name="Park S."/>
            <person name="Kim M.-K."/>
            <person name="Yun B.-R."/>
            <person name="Park J."/>
            <person name="Kim M.J."/>
            <person name="Kim Y.S."/>
            <person name="Kim S.B."/>
        </authorList>
    </citation>
    <scope>NUCLEOTIDE SEQUENCE [LARGE SCALE GENOMIC DNA]</scope>
    <source>
        <strain evidence="8 9">MMS16-CNU450</strain>
    </source>
</reference>
<dbReference type="SUPFAM" id="SSF88946">
    <property type="entry name" value="Sigma2 domain of RNA polymerase sigma factors"/>
    <property type="match status" value="1"/>
</dbReference>
<evidence type="ECO:0000313" key="9">
    <source>
        <dbReference type="Proteomes" id="UP000248889"/>
    </source>
</evidence>
<comment type="similarity">
    <text evidence="1">Belongs to the sigma-70 factor family. ECF subfamily.</text>
</comment>
<dbReference type="CDD" id="cd06171">
    <property type="entry name" value="Sigma70_r4"/>
    <property type="match status" value="1"/>
</dbReference>
<keyword evidence="3" id="KW-0731">Sigma factor</keyword>
<evidence type="ECO:0000313" key="8">
    <source>
        <dbReference type="EMBL" id="RAG81278.1"/>
    </source>
</evidence>
<keyword evidence="5" id="KW-0804">Transcription</keyword>
<dbReference type="InterPro" id="IPR036388">
    <property type="entry name" value="WH-like_DNA-bd_sf"/>
</dbReference>
<keyword evidence="9" id="KW-1185">Reference proteome</keyword>
<dbReference type="EMBL" id="QKYN01000168">
    <property type="protein sequence ID" value="RAG81278.1"/>
    <property type="molecule type" value="Genomic_DNA"/>
</dbReference>
<dbReference type="Pfam" id="PF04542">
    <property type="entry name" value="Sigma70_r2"/>
    <property type="match status" value="1"/>
</dbReference>
<dbReference type="NCBIfam" id="TIGR02937">
    <property type="entry name" value="sigma70-ECF"/>
    <property type="match status" value="1"/>
</dbReference>
<evidence type="ECO:0000256" key="4">
    <source>
        <dbReference type="ARBA" id="ARBA00023125"/>
    </source>
</evidence>
<accession>A0A2X0J1N0</accession>
<comment type="caution">
    <text evidence="8">The sequence shown here is derived from an EMBL/GenBank/DDBJ whole genome shotgun (WGS) entry which is preliminary data.</text>
</comment>
<protein>
    <submittedName>
        <fullName evidence="8">RNA polymerase subunit sigma</fullName>
    </submittedName>
</protein>
<sequence length="200" mass="21952">MIWRADTAAPSPRPAVLPWAVYPDWDAIYADNVGRIYRLMFSKVGNRPDAEDLTSQVFTAALGPLRPGAEIGQVRAYLTTTARTVLAEHWRRTLGHQVTEIDPDILDLAEFPPGAGESEAGEAGAQAHRILEALPERYRQILTLRFLRGYTVRQAATELGVSVANAKVLQHRALRAAARVETAQDVRDEEANIGGEGEAK</sequence>
<dbReference type="Proteomes" id="UP000248889">
    <property type="component" value="Unassembled WGS sequence"/>
</dbReference>
<dbReference type="InterPro" id="IPR013325">
    <property type="entry name" value="RNA_pol_sigma_r2"/>
</dbReference>
<feature type="domain" description="RNA polymerase sigma-70 region 2" evidence="6">
    <location>
        <begin position="29"/>
        <end position="92"/>
    </location>
</feature>
<evidence type="ECO:0000259" key="6">
    <source>
        <dbReference type="Pfam" id="PF04542"/>
    </source>
</evidence>
<proteinExistence type="inferred from homology"/>
<dbReference type="InterPro" id="IPR013249">
    <property type="entry name" value="RNA_pol_sigma70_r4_t2"/>
</dbReference>
<dbReference type="InterPro" id="IPR039425">
    <property type="entry name" value="RNA_pol_sigma-70-like"/>
</dbReference>
<dbReference type="InterPro" id="IPR014284">
    <property type="entry name" value="RNA_pol_sigma-70_dom"/>
</dbReference>
<dbReference type="SUPFAM" id="SSF88659">
    <property type="entry name" value="Sigma3 and sigma4 domains of RNA polymerase sigma factors"/>
    <property type="match status" value="1"/>
</dbReference>
<keyword evidence="4" id="KW-0238">DNA-binding</keyword>
<organism evidence="8 9">
    <name type="scientific">Streptacidiphilus pinicola</name>
    <dbReference type="NCBI Taxonomy" id="2219663"/>
    <lineage>
        <taxon>Bacteria</taxon>
        <taxon>Bacillati</taxon>
        <taxon>Actinomycetota</taxon>
        <taxon>Actinomycetes</taxon>
        <taxon>Kitasatosporales</taxon>
        <taxon>Streptomycetaceae</taxon>
        <taxon>Streptacidiphilus</taxon>
    </lineage>
</organism>
<dbReference type="Gene3D" id="1.10.1740.10">
    <property type="match status" value="1"/>
</dbReference>
<gene>
    <name evidence="8" type="ORF">DN069_33720</name>
</gene>
<dbReference type="InterPro" id="IPR007627">
    <property type="entry name" value="RNA_pol_sigma70_r2"/>
</dbReference>
<dbReference type="InterPro" id="IPR013324">
    <property type="entry name" value="RNA_pol_sigma_r3/r4-like"/>
</dbReference>
<dbReference type="GO" id="GO:0003677">
    <property type="term" value="F:DNA binding"/>
    <property type="evidence" value="ECO:0007669"/>
    <property type="project" value="UniProtKB-KW"/>
</dbReference>
<evidence type="ECO:0000259" key="7">
    <source>
        <dbReference type="Pfam" id="PF08281"/>
    </source>
</evidence>